<organism evidence="1">
    <name type="scientific">Tanacetum cinerariifolium</name>
    <name type="common">Dalmatian daisy</name>
    <name type="synonym">Chrysanthemum cinerariifolium</name>
    <dbReference type="NCBI Taxonomy" id="118510"/>
    <lineage>
        <taxon>Eukaryota</taxon>
        <taxon>Viridiplantae</taxon>
        <taxon>Streptophyta</taxon>
        <taxon>Embryophyta</taxon>
        <taxon>Tracheophyta</taxon>
        <taxon>Spermatophyta</taxon>
        <taxon>Magnoliopsida</taxon>
        <taxon>eudicotyledons</taxon>
        <taxon>Gunneridae</taxon>
        <taxon>Pentapetalae</taxon>
        <taxon>asterids</taxon>
        <taxon>campanulids</taxon>
        <taxon>Asterales</taxon>
        <taxon>Asteraceae</taxon>
        <taxon>Asteroideae</taxon>
        <taxon>Anthemideae</taxon>
        <taxon>Anthemidinae</taxon>
        <taxon>Tanacetum</taxon>
    </lineage>
</organism>
<reference evidence="1" key="1">
    <citation type="journal article" date="2019" name="Sci. Rep.">
        <title>Draft genome of Tanacetum cinerariifolium, the natural source of mosquito coil.</title>
        <authorList>
            <person name="Yamashiro T."/>
            <person name="Shiraishi A."/>
            <person name="Satake H."/>
            <person name="Nakayama K."/>
        </authorList>
    </citation>
    <scope>NUCLEOTIDE SEQUENCE</scope>
</reference>
<evidence type="ECO:0000313" key="1">
    <source>
        <dbReference type="EMBL" id="GFD25030.1"/>
    </source>
</evidence>
<comment type="caution">
    <text evidence="1">The sequence shown here is derived from an EMBL/GenBank/DDBJ whole genome shotgun (WGS) entry which is preliminary data.</text>
</comment>
<feature type="non-terminal residue" evidence="1">
    <location>
        <position position="1"/>
    </location>
</feature>
<sequence>ANAAVAEWVTEMVLTLAAVDQAAGMRLQELALAGEAAEGKMQVIPVFKWEHSPQTKSVKANDTICTHDPIEAVLPTCESALFSLSLTVSVETYPGRPLPVIHIEHRKAVWAREPANKYERLSGFALP</sequence>
<protein>
    <submittedName>
        <fullName evidence="1">Uncharacterized protein</fullName>
    </submittedName>
</protein>
<gene>
    <name evidence="1" type="ORF">Tci_896999</name>
</gene>
<dbReference type="AlphaFoldDB" id="A0A699URD4"/>
<feature type="non-terminal residue" evidence="1">
    <location>
        <position position="127"/>
    </location>
</feature>
<name>A0A699URD4_TANCI</name>
<accession>A0A699URD4</accession>
<dbReference type="EMBL" id="BKCJ011357383">
    <property type="protein sequence ID" value="GFD25030.1"/>
    <property type="molecule type" value="Genomic_DNA"/>
</dbReference>
<proteinExistence type="predicted"/>